<keyword evidence="3" id="KW-0804">Transcription</keyword>
<dbReference type="PRINTS" id="PR00032">
    <property type="entry name" value="HTHARAC"/>
</dbReference>
<feature type="domain" description="HTH araC/xylS-type" evidence="5">
    <location>
        <begin position="672"/>
        <end position="771"/>
    </location>
</feature>
<dbReference type="Proteomes" id="UP000199087">
    <property type="component" value="Unassembled WGS sequence"/>
</dbReference>
<evidence type="ECO:0000256" key="2">
    <source>
        <dbReference type="ARBA" id="ARBA00023125"/>
    </source>
</evidence>
<organism evidence="6 7">
    <name type="scientific">Neobacillus massiliamazoniensis</name>
    <dbReference type="NCBI Taxonomy" id="1499688"/>
    <lineage>
        <taxon>Bacteria</taxon>
        <taxon>Bacillati</taxon>
        <taxon>Bacillota</taxon>
        <taxon>Bacilli</taxon>
        <taxon>Bacillales</taxon>
        <taxon>Bacillaceae</taxon>
        <taxon>Neobacillus</taxon>
    </lineage>
</organism>
<feature type="transmembrane region" description="Helical" evidence="4">
    <location>
        <begin position="302"/>
        <end position="326"/>
    </location>
</feature>
<dbReference type="Gene3D" id="3.30.450.20">
    <property type="entry name" value="PAS domain"/>
    <property type="match status" value="1"/>
</dbReference>
<evidence type="ECO:0000259" key="5">
    <source>
        <dbReference type="PROSITE" id="PS01124"/>
    </source>
</evidence>
<dbReference type="SUPFAM" id="SSF46689">
    <property type="entry name" value="Homeodomain-like"/>
    <property type="match status" value="1"/>
</dbReference>
<dbReference type="InterPro" id="IPR018060">
    <property type="entry name" value="HTH_AraC"/>
</dbReference>
<dbReference type="PROSITE" id="PS01124">
    <property type="entry name" value="HTH_ARAC_FAMILY_2"/>
    <property type="match status" value="1"/>
</dbReference>
<dbReference type="Pfam" id="PF12833">
    <property type="entry name" value="HTH_18"/>
    <property type="match status" value="1"/>
</dbReference>
<gene>
    <name evidence="6" type="ORF">BN000_00154</name>
</gene>
<keyword evidence="7" id="KW-1185">Reference proteome</keyword>
<name>A0A0U1NQE6_9BACI</name>
<accession>A0A0U1NQE6</accession>
<dbReference type="GO" id="GO:0003700">
    <property type="term" value="F:DNA-binding transcription factor activity"/>
    <property type="evidence" value="ECO:0007669"/>
    <property type="project" value="InterPro"/>
</dbReference>
<dbReference type="OrthoDB" id="9816335at2"/>
<dbReference type="RefSeq" id="WP_090629556.1">
    <property type="nucleotide sequence ID" value="NZ_CVRB01000001.1"/>
</dbReference>
<dbReference type="SMART" id="SM00342">
    <property type="entry name" value="HTH_ARAC"/>
    <property type="match status" value="1"/>
</dbReference>
<dbReference type="InterPro" id="IPR053142">
    <property type="entry name" value="PchR_regulatory_protein"/>
</dbReference>
<dbReference type="InterPro" id="IPR009057">
    <property type="entry name" value="Homeodomain-like_sf"/>
</dbReference>
<dbReference type="GO" id="GO:0043565">
    <property type="term" value="F:sequence-specific DNA binding"/>
    <property type="evidence" value="ECO:0007669"/>
    <property type="project" value="InterPro"/>
</dbReference>
<evidence type="ECO:0000256" key="1">
    <source>
        <dbReference type="ARBA" id="ARBA00023015"/>
    </source>
</evidence>
<keyword evidence="2" id="KW-0238">DNA-binding</keyword>
<keyword evidence="4" id="KW-0812">Transmembrane</keyword>
<evidence type="ECO:0000256" key="3">
    <source>
        <dbReference type="ARBA" id="ARBA00023163"/>
    </source>
</evidence>
<evidence type="ECO:0000313" key="6">
    <source>
        <dbReference type="EMBL" id="CRK80273.1"/>
    </source>
</evidence>
<dbReference type="EMBL" id="CVRB01000001">
    <property type="protein sequence ID" value="CRK80273.1"/>
    <property type="molecule type" value="Genomic_DNA"/>
</dbReference>
<keyword evidence="4" id="KW-1133">Transmembrane helix</keyword>
<dbReference type="InterPro" id="IPR020449">
    <property type="entry name" value="Tscrpt_reg_AraC-type_HTH"/>
</dbReference>
<sequence length="777" mass="91513">MNLLKKYMTKKYLMKMSISILLLLFVFLLISSMLMIYTSHKTTLQMQKEMNNKVINQLFYNINYMNEITQNLMLSLYFNNDVISLMNSREIEIYELYPKLDELRKIVNTYSFVDSIVIYNNNNKCYYSTNYKTSCHEDGVNQEIDRYIKNIGTIPKLKLVPIMKDNNKSIKDDRLDYFSMFFYGAYDTSVQASTIIINIKPEWLFDNVNSLNHLIKYEGSSILLMDSNYSFLNKQNESDQQLNQLEKLMKSQDNKKEGTFIAKIDKKKKLISYKKSTNNDWTIINILPYDKVMTNVNQLQNMMIVVTVCILIVAMIVALVLAYNLYKPILTIMNKITNSSHTEHSVGLIDELAYMNNHFMSISENIARLKKDNQSNKNIIKNYLLRKFIINSSKSELSELKEQQKHLNLQIHFESKLLLCILTIDNYHSYIETYSDEEQKENEFIIVNIAHEIVSNNFKNEIFHMRNNHFVMVINMNLDGNDNEIIMEKFREIQQTINQIFGISISATVSGPIEHYEHLAKSYSKTYDYSMYRLIHGHGKIITPEMVEENVNNFDCLFPVETERKFIEGIKTNDRHIVDEQLDGLFSYMKHLSYHNIIYFLTHIIAVIQRVIMEINQNTIHPITVDLKLYDRNLLDLETLDEIYEMINRLLDEVIEHRKSIVNMDTNDLIVNTIKEIVGENYKDMNLSLKGISDMLRLSPTHANRIFKQKESLSIGEYIKEVRLNCSIELLIKKKYTVNEIMDEVGFGNQSYFFRVFKKKFGTTPKEYQRSKLLRDL</sequence>
<protein>
    <submittedName>
        <fullName evidence="6">AraC family transcriptional regulator</fullName>
    </submittedName>
</protein>
<proteinExistence type="predicted"/>
<keyword evidence="1" id="KW-0805">Transcription regulation</keyword>
<evidence type="ECO:0000256" key="4">
    <source>
        <dbReference type="SAM" id="Phobius"/>
    </source>
</evidence>
<keyword evidence="4" id="KW-0472">Membrane</keyword>
<dbReference type="PANTHER" id="PTHR47893">
    <property type="entry name" value="REGULATORY PROTEIN PCHR"/>
    <property type="match status" value="1"/>
</dbReference>
<reference evidence="7" key="1">
    <citation type="submission" date="2015-05" db="EMBL/GenBank/DDBJ databases">
        <authorList>
            <person name="Urmite Genomes"/>
        </authorList>
    </citation>
    <scope>NUCLEOTIDE SEQUENCE [LARGE SCALE GENOMIC DNA]</scope>
    <source>
        <strain evidence="7">LF1</strain>
    </source>
</reference>
<dbReference type="AlphaFoldDB" id="A0A0U1NQE6"/>
<dbReference type="PANTHER" id="PTHR47893:SF1">
    <property type="entry name" value="REGULATORY PROTEIN PCHR"/>
    <property type="match status" value="1"/>
</dbReference>
<dbReference type="STRING" id="1499688.BN000_00154"/>
<dbReference type="Gene3D" id="1.10.10.60">
    <property type="entry name" value="Homeodomain-like"/>
    <property type="match status" value="2"/>
</dbReference>
<evidence type="ECO:0000313" key="7">
    <source>
        <dbReference type="Proteomes" id="UP000199087"/>
    </source>
</evidence>